<gene>
    <name evidence="2" type="ORF">SPHA_58298</name>
</gene>
<keyword evidence="1" id="KW-1133">Transmembrane helix</keyword>
<name>A0A812DTF3_ACAPH</name>
<dbReference type="Proteomes" id="UP000597762">
    <property type="component" value="Unassembled WGS sequence"/>
</dbReference>
<feature type="transmembrane region" description="Helical" evidence="1">
    <location>
        <begin position="170"/>
        <end position="195"/>
    </location>
</feature>
<dbReference type="AlphaFoldDB" id="A0A812DTF3"/>
<proteinExistence type="predicted"/>
<evidence type="ECO:0000256" key="1">
    <source>
        <dbReference type="SAM" id="Phobius"/>
    </source>
</evidence>
<feature type="transmembrane region" description="Helical" evidence="1">
    <location>
        <begin position="101"/>
        <end position="120"/>
    </location>
</feature>
<evidence type="ECO:0000313" key="2">
    <source>
        <dbReference type="EMBL" id="CAE1305922.1"/>
    </source>
</evidence>
<feature type="transmembrane region" description="Helical" evidence="1">
    <location>
        <begin position="132"/>
        <end position="150"/>
    </location>
</feature>
<comment type="caution">
    <text evidence="2">The sequence shown here is derived from an EMBL/GenBank/DDBJ whole genome shotgun (WGS) entry which is preliminary data.</text>
</comment>
<feature type="transmembrane region" description="Helical" evidence="1">
    <location>
        <begin position="61"/>
        <end position="81"/>
    </location>
</feature>
<dbReference type="EMBL" id="CAHIKZ030003973">
    <property type="protein sequence ID" value="CAE1305922.1"/>
    <property type="molecule type" value="Genomic_DNA"/>
</dbReference>
<sequence length="197" mass="22399">MSISPFFVPLSLLYFLLKTLSLFLSLSYILKTFSLTLFFFSFFPPPLPEFNIVPLLPKKPLLIPFFSSITSYFIFLSFFLPPSLSLSLSLSFFLPFSLFRSYLSPLSLPMSLCTFHACLLTQLATIFSFKDIVYFFPLSFIHILLIKSYFSLLSSLSLSLSLSISLSIYLSIYLSILPLHLSFLPVSFAAALFFISD</sequence>
<feature type="transmembrane region" description="Helical" evidence="1">
    <location>
        <begin position="12"/>
        <end position="40"/>
    </location>
</feature>
<keyword evidence="3" id="KW-1185">Reference proteome</keyword>
<keyword evidence="1" id="KW-0472">Membrane</keyword>
<organism evidence="2 3">
    <name type="scientific">Acanthosepion pharaonis</name>
    <name type="common">Pharaoh cuttlefish</name>
    <name type="synonym">Sepia pharaonis</name>
    <dbReference type="NCBI Taxonomy" id="158019"/>
    <lineage>
        <taxon>Eukaryota</taxon>
        <taxon>Metazoa</taxon>
        <taxon>Spiralia</taxon>
        <taxon>Lophotrochozoa</taxon>
        <taxon>Mollusca</taxon>
        <taxon>Cephalopoda</taxon>
        <taxon>Coleoidea</taxon>
        <taxon>Decapodiformes</taxon>
        <taxon>Sepiida</taxon>
        <taxon>Sepiina</taxon>
        <taxon>Sepiidae</taxon>
        <taxon>Acanthosepion</taxon>
    </lineage>
</organism>
<keyword evidence="1" id="KW-0812">Transmembrane</keyword>
<reference evidence="2" key="1">
    <citation type="submission" date="2021-01" db="EMBL/GenBank/DDBJ databases">
        <authorList>
            <person name="Li R."/>
            <person name="Bekaert M."/>
        </authorList>
    </citation>
    <scope>NUCLEOTIDE SEQUENCE</scope>
    <source>
        <strain evidence="2">Farmed</strain>
    </source>
</reference>
<evidence type="ECO:0000313" key="3">
    <source>
        <dbReference type="Proteomes" id="UP000597762"/>
    </source>
</evidence>
<protein>
    <submittedName>
        <fullName evidence="2">Uncharacterized protein</fullName>
    </submittedName>
</protein>
<accession>A0A812DTF3</accession>